<dbReference type="PROSITE" id="PS01317">
    <property type="entry name" value="SSRP"/>
    <property type="match status" value="1"/>
</dbReference>
<dbReference type="Proteomes" id="UP000034034">
    <property type="component" value="Chromosome"/>
</dbReference>
<evidence type="ECO:0000313" key="5">
    <source>
        <dbReference type="EMBL" id="AKG43136.1"/>
    </source>
</evidence>
<dbReference type="EMBL" id="CP009922">
    <property type="protein sequence ID" value="AKG43136.1"/>
    <property type="molecule type" value="Genomic_DNA"/>
</dbReference>
<keyword evidence="6" id="KW-1185">Reference proteome</keyword>
<evidence type="ECO:0000256" key="3">
    <source>
        <dbReference type="HAMAP-Rule" id="MF_00023"/>
    </source>
</evidence>
<evidence type="ECO:0000256" key="2">
    <source>
        <dbReference type="ARBA" id="ARBA00022884"/>
    </source>
</evidence>
<dbReference type="AlphaFoldDB" id="A0A0F7CNL8"/>
<dbReference type="NCBIfam" id="TIGR00086">
    <property type="entry name" value="smpB"/>
    <property type="match status" value="1"/>
</dbReference>
<comment type="subcellular location">
    <subcellularLocation>
        <location evidence="3">Cytoplasm</location>
    </subcellularLocation>
    <text evidence="3">The tmRNA-SmpB complex associates with stalled 70S ribosomes.</text>
</comment>
<dbReference type="CDD" id="cd09294">
    <property type="entry name" value="SmpB"/>
    <property type="match status" value="1"/>
</dbReference>
<organism evidence="5 6">
    <name type="scientific">Streptomyces xiamenensis</name>
    <dbReference type="NCBI Taxonomy" id="408015"/>
    <lineage>
        <taxon>Bacteria</taxon>
        <taxon>Bacillati</taxon>
        <taxon>Actinomycetota</taxon>
        <taxon>Actinomycetes</taxon>
        <taxon>Kitasatosporales</taxon>
        <taxon>Streptomycetaceae</taxon>
        <taxon>Streptomyces</taxon>
    </lineage>
</organism>
<sequence>MAKKKKETAIGSGRKLIAQNKKARHDYEILDTYECGLVLTGTEVKSLRQGRASLVDGFGQLDGGEVWLHNVHIPEYAQGTWTNHAARRKRKLLLHRAEIDKLVGKVQESGLTLVPLALYFTNGKVKVELAVARGKREYDKRQTLREKQDTREAERAMSAARRRQRA</sequence>
<reference evidence="5" key="1">
    <citation type="submission" date="2019-08" db="EMBL/GenBank/DDBJ databases">
        <title>Complete genome sequence of a mangrove-derived Streptomyces xiamenensis.</title>
        <authorList>
            <person name="Xu J."/>
        </authorList>
    </citation>
    <scope>NUCLEOTIDE SEQUENCE</scope>
    <source>
        <strain evidence="5">318</strain>
    </source>
</reference>
<dbReference type="InterPro" id="IPR000037">
    <property type="entry name" value="SsrA-bd_prot"/>
</dbReference>
<dbReference type="InterPro" id="IPR023620">
    <property type="entry name" value="SmpB"/>
</dbReference>
<dbReference type="RefSeq" id="WP_030725125.1">
    <property type="nucleotide sequence ID" value="NZ_CBDRAA010000019.1"/>
</dbReference>
<keyword evidence="1 3" id="KW-0963">Cytoplasm</keyword>
<dbReference type="HOGENOM" id="CLU_108953_2_1_11"/>
<dbReference type="HAMAP" id="MF_00023">
    <property type="entry name" value="SmpB"/>
    <property type="match status" value="1"/>
</dbReference>
<comment type="similarity">
    <text evidence="3">Belongs to the SmpB family.</text>
</comment>
<name>A0A0F7CNL8_9ACTN</name>
<dbReference type="PANTHER" id="PTHR30308">
    <property type="entry name" value="TMRNA-BINDING COMPONENT OF TRANS-TRANSLATION TAGGING COMPLEX"/>
    <property type="match status" value="1"/>
</dbReference>
<protein>
    <recommendedName>
        <fullName evidence="3">SsrA-binding protein</fullName>
    </recommendedName>
    <alternativeName>
        <fullName evidence="3">Small protein B</fullName>
    </alternativeName>
</protein>
<dbReference type="NCBIfam" id="NF003843">
    <property type="entry name" value="PRK05422.1"/>
    <property type="match status" value="1"/>
</dbReference>
<keyword evidence="2 3" id="KW-0694">RNA-binding</keyword>
<proteinExistence type="inferred from homology"/>
<feature type="region of interest" description="Disordered" evidence="4">
    <location>
        <begin position="138"/>
        <end position="166"/>
    </location>
</feature>
<dbReference type="Gene3D" id="2.40.280.10">
    <property type="match status" value="1"/>
</dbReference>
<comment type="function">
    <text evidence="3">Required for rescue of stalled ribosomes mediated by trans-translation. Binds to transfer-messenger RNA (tmRNA), required for stable association of tmRNA with ribosomes. tmRNA and SmpB together mimic tRNA shape, replacing the anticodon stem-loop with SmpB. tmRNA is encoded by the ssrA gene; the 2 termini fold to resemble tRNA(Ala) and it encodes a 'tag peptide', a short internal open reading frame. During trans-translation Ala-aminoacylated tmRNA acts like a tRNA, entering the A-site of stalled ribosomes, displacing the stalled mRNA. The ribosome then switches to translate the ORF on the tmRNA; the nascent peptide is terminated with the 'tag peptide' encoded by the tmRNA and targeted for degradation. The ribosome is freed to recommence translation, which seems to be the essential function of trans-translation.</text>
</comment>
<feature type="compositionally biased region" description="Basic and acidic residues" evidence="4">
    <location>
        <begin position="138"/>
        <end position="155"/>
    </location>
</feature>
<dbReference type="SUPFAM" id="SSF74982">
    <property type="entry name" value="Small protein B (SmpB)"/>
    <property type="match status" value="1"/>
</dbReference>
<accession>A0A0F7CNL8</accession>
<evidence type="ECO:0000256" key="4">
    <source>
        <dbReference type="SAM" id="MobiDB-lite"/>
    </source>
</evidence>
<gene>
    <name evidence="3" type="primary">smpB</name>
    <name evidence="5" type="ORF">SXIM_17520</name>
</gene>
<dbReference type="PANTHER" id="PTHR30308:SF2">
    <property type="entry name" value="SSRA-BINDING PROTEIN"/>
    <property type="match status" value="1"/>
</dbReference>
<dbReference type="STRING" id="408015.SXIM_17520"/>
<dbReference type="Pfam" id="PF01668">
    <property type="entry name" value="SmpB"/>
    <property type="match status" value="1"/>
</dbReference>
<dbReference type="GO" id="GO:0005829">
    <property type="term" value="C:cytosol"/>
    <property type="evidence" value="ECO:0007669"/>
    <property type="project" value="TreeGrafter"/>
</dbReference>
<dbReference type="GO" id="GO:0070929">
    <property type="term" value="P:trans-translation"/>
    <property type="evidence" value="ECO:0007669"/>
    <property type="project" value="UniProtKB-UniRule"/>
</dbReference>
<dbReference type="GO" id="GO:0070930">
    <property type="term" value="P:trans-translation-dependent protein tagging"/>
    <property type="evidence" value="ECO:0007669"/>
    <property type="project" value="TreeGrafter"/>
</dbReference>
<dbReference type="KEGG" id="sxi:SXIM_17520"/>
<dbReference type="GO" id="GO:0003723">
    <property type="term" value="F:RNA binding"/>
    <property type="evidence" value="ECO:0007669"/>
    <property type="project" value="UniProtKB-UniRule"/>
</dbReference>
<dbReference type="PATRIC" id="fig|408015.6.peg.1788"/>
<evidence type="ECO:0000256" key="1">
    <source>
        <dbReference type="ARBA" id="ARBA00022490"/>
    </source>
</evidence>
<dbReference type="InterPro" id="IPR020081">
    <property type="entry name" value="SsrA-bd_prot_CS"/>
</dbReference>
<evidence type="ECO:0000313" key="6">
    <source>
        <dbReference type="Proteomes" id="UP000034034"/>
    </source>
</evidence>